<evidence type="ECO:0000313" key="2">
    <source>
        <dbReference type="Proteomes" id="UP001551011"/>
    </source>
</evidence>
<dbReference type="RefSeq" id="WP_267881586.1">
    <property type="nucleotide sequence ID" value="NZ_JBFAEG010000038.1"/>
</dbReference>
<evidence type="ECO:0000313" key="1">
    <source>
        <dbReference type="EMBL" id="MEU5712595.1"/>
    </source>
</evidence>
<protein>
    <submittedName>
        <fullName evidence="1">Uncharacterized protein</fullName>
    </submittedName>
</protein>
<name>A0ABV3AKW4_9ACTN</name>
<dbReference type="Proteomes" id="UP001551011">
    <property type="component" value="Unassembled WGS sequence"/>
</dbReference>
<sequence>MLDLGRTTAQGGQRACAAAYGAVWTTTHTYALSAPVLTVRAGAG</sequence>
<reference evidence="1 2" key="1">
    <citation type="submission" date="2024-06" db="EMBL/GenBank/DDBJ databases">
        <title>The Natural Products Discovery Center: Release of the First 8490 Sequenced Strains for Exploring Actinobacteria Biosynthetic Diversity.</title>
        <authorList>
            <person name="Kalkreuter E."/>
            <person name="Kautsar S.A."/>
            <person name="Yang D."/>
            <person name="Bader C.D."/>
            <person name="Teijaro C.N."/>
            <person name="Fluegel L."/>
            <person name="Davis C.M."/>
            <person name="Simpson J.R."/>
            <person name="Lauterbach L."/>
            <person name="Steele A.D."/>
            <person name="Gui C."/>
            <person name="Meng S."/>
            <person name="Li G."/>
            <person name="Viehrig K."/>
            <person name="Ye F."/>
            <person name="Su P."/>
            <person name="Kiefer A.F."/>
            <person name="Nichols A."/>
            <person name="Cepeda A.J."/>
            <person name="Yan W."/>
            <person name="Fan B."/>
            <person name="Jiang Y."/>
            <person name="Adhikari A."/>
            <person name="Zheng C.-J."/>
            <person name="Schuster L."/>
            <person name="Cowan T.M."/>
            <person name="Smanski M.J."/>
            <person name="Chevrette M.G."/>
            <person name="De Carvalho L.P.S."/>
            <person name="Shen B."/>
        </authorList>
    </citation>
    <scope>NUCLEOTIDE SEQUENCE [LARGE SCALE GENOMIC DNA]</scope>
    <source>
        <strain evidence="1 2">NPDC020594</strain>
    </source>
</reference>
<proteinExistence type="predicted"/>
<gene>
    <name evidence="1" type="ORF">AB0H04_38200</name>
</gene>
<dbReference type="EMBL" id="JBFAEG010000038">
    <property type="protein sequence ID" value="MEU5712595.1"/>
    <property type="molecule type" value="Genomic_DNA"/>
</dbReference>
<accession>A0ABV3AKW4</accession>
<comment type="caution">
    <text evidence="1">The sequence shown here is derived from an EMBL/GenBank/DDBJ whole genome shotgun (WGS) entry which is preliminary data.</text>
</comment>
<keyword evidence="2" id="KW-1185">Reference proteome</keyword>
<organism evidence="1 2">
    <name type="scientific">Streptomyces flaveolus</name>
    <dbReference type="NCBI Taxonomy" id="67297"/>
    <lineage>
        <taxon>Bacteria</taxon>
        <taxon>Bacillati</taxon>
        <taxon>Actinomycetota</taxon>
        <taxon>Actinomycetes</taxon>
        <taxon>Kitasatosporales</taxon>
        <taxon>Streptomycetaceae</taxon>
        <taxon>Streptomyces</taxon>
    </lineage>
</organism>